<dbReference type="GO" id="GO:0003700">
    <property type="term" value="F:DNA-binding transcription factor activity"/>
    <property type="evidence" value="ECO:0007669"/>
    <property type="project" value="TreeGrafter"/>
</dbReference>
<gene>
    <name evidence="7" type="ORF">HNR68_003938</name>
</gene>
<keyword evidence="2" id="KW-0805">Transcription regulation</keyword>
<protein>
    <submittedName>
        <fullName evidence="7">AcrR family transcriptional regulator</fullName>
    </submittedName>
</protein>
<evidence type="ECO:0000259" key="6">
    <source>
        <dbReference type="PROSITE" id="PS50977"/>
    </source>
</evidence>
<keyword evidence="8" id="KW-1185">Reference proteome</keyword>
<evidence type="ECO:0000313" key="8">
    <source>
        <dbReference type="Proteomes" id="UP000587002"/>
    </source>
</evidence>
<feature type="DNA-binding region" description="H-T-H motif" evidence="5">
    <location>
        <begin position="35"/>
        <end position="54"/>
    </location>
</feature>
<evidence type="ECO:0000256" key="3">
    <source>
        <dbReference type="ARBA" id="ARBA00023125"/>
    </source>
</evidence>
<organism evidence="7 8">
    <name type="scientific">Saccharopolyspora hordei</name>
    <dbReference type="NCBI Taxonomy" id="1838"/>
    <lineage>
        <taxon>Bacteria</taxon>
        <taxon>Bacillati</taxon>
        <taxon>Actinomycetota</taxon>
        <taxon>Actinomycetes</taxon>
        <taxon>Pseudonocardiales</taxon>
        <taxon>Pseudonocardiaceae</taxon>
        <taxon>Saccharopolyspora</taxon>
    </lineage>
</organism>
<name>A0A853AMJ8_9PSEU</name>
<keyword evidence="4" id="KW-0804">Transcription</keyword>
<evidence type="ECO:0000256" key="1">
    <source>
        <dbReference type="ARBA" id="ARBA00022491"/>
    </source>
</evidence>
<dbReference type="Pfam" id="PF00440">
    <property type="entry name" value="TetR_N"/>
    <property type="match status" value="1"/>
</dbReference>
<dbReference type="EMBL" id="JACCFJ010000001">
    <property type="protein sequence ID" value="NYI85308.1"/>
    <property type="molecule type" value="Genomic_DNA"/>
</dbReference>
<feature type="domain" description="HTH tetR-type" evidence="6">
    <location>
        <begin position="12"/>
        <end position="72"/>
    </location>
</feature>
<comment type="caution">
    <text evidence="7">The sequence shown here is derived from an EMBL/GenBank/DDBJ whole genome shotgun (WGS) entry which is preliminary data.</text>
</comment>
<accession>A0A853AMJ8</accession>
<sequence length="208" mass="23252">MAAQRRVTKRRGQTRQRLLDAARVVFAAEGFGRSTIEQVCDRAGYTRGAFYSNFASLEELFLAMWEQHSRRMLEQVEAALEAARTAGVDDVRTAVERLLEAVPLDDDWYRVTAEFSAHALRNPALRRVVVAREEAIAAAIVPGVEALLNRIGRRVPDPVALGQALVAVHDGTAVQCLMEPDDPVVRQRRVDLFERVVLAYSEEGRDQP</sequence>
<dbReference type="PANTHER" id="PTHR30055">
    <property type="entry name" value="HTH-TYPE TRANSCRIPTIONAL REGULATOR RUTR"/>
    <property type="match status" value="1"/>
</dbReference>
<dbReference type="RefSeq" id="WP_343050263.1">
    <property type="nucleotide sequence ID" value="NZ_BAABFH010000001.1"/>
</dbReference>
<evidence type="ECO:0000313" key="7">
    <source>
        <dbReference type="EMBL" id="NYI85308.1"/>
    </source>
</evidence>
<reference evidence="7 8" key="1">
    <citation type="submission" date="2020-07" db="EMBL/GenBank/DDBJ databases">
        <title>Sequencing the genomes of 1000 actinobacteria strains.</title>
        <authorList>
            <person name="Klenk H.-P."/>
        </authorList>
    </citation>
    <scope>NUCLEOTIDE SEQUENCE [LARGE SCALE GENOMIC DNA]</scope>
    <source>
        <strain evidence="7 8">DSM 44065</strain>
    </source>
</reference>
<evidence type="ECO:0000256" key="2">
    <source>
        <dbReference type="ARBA" id="ARBA00023015"/>
    </source>
</evidence>
<evidence type="ECO:0000256" key="4">
    <source>
        <dbReference type="ARBA" id="ARBA00023163"/>
    </source>
</evidence>
<dbReference type="InterPro" id="IPR039538">
    <property type="entry name" value="BetI_C"/>
</dbReference>
<dbReference type="PROSITE" id="PS50977">
    <property type="entry name" value="HTH_TETR_2"/>
    <property type="match status" value="1"/>
</dbReference>
<dbReference type="InterPro" id="IPR009057">
    <property type="entry name" value="Homeodomain-like_sf"/>
</dbReference>
<dbReference type="SUPFAM" id="SSF46689">
    <property type="entry name" value="Homeodomain-like"/>
    <property type="match status" value="1"/>
</dbReference>
<evidence type="ECO:0000256" key="5">
    <source>
        <dbReference type="PROSITE-ProRule" id="PRU00335"/>
    </source>
</evidence>
<proteinExistence type="predicted"/>
<dbReference type="InterPro" id="IPR001647">
    <property type="entry name" value="HTH_TetR"/>
</dbReference>
<dbReference type="SUPFAM" id="SSF48498">
    <property type="entry name" value="Tetracyclin repressor-like, C-terminal domain"/>
    <property type="match status" value="1"/>
</dbReference>
<dbReference type="InterPro" id="IPR036271">
    <property type="entry name" value="Tet_transcr_reg_TetR-rel_C_sf"/>
</dbReference>
<dbReference type="AlphaFoldDB" id="A0A853AMJ8"/>
<dbReference type="Proteomes" id="UP000587002">
    <property type="component" value="Unassembled WGS sequence"/>
</dbReference>
<dbReference type="InterPro" id="IPR050109">
    <property type="entry name" value="HTH-type_TetR-like_transc_reg"/>
</dbReference>
<dbReference type="PANTHER" id="PTHR30055:SF241">
    <property type="entry name" value="TRANSCRIPTIONAL REGULATORY PROTEIN"/>
    <property type="match status" value="1"/>
</dbReference>
<keyword evidence="3 5" id="KW-0238">DNA-binding</keyword>
<dbReference type="PRINTS" id="PR00455">
    <property type="entry name" value="HTHTETR"/>
</dbReference>
<dbReference type="Pfam" id="PF13977">
    <property type="entry name" value="TetR_C_6"/>
    <property type="match status" value="1"/>
</dbReference>
<keyword evidence="1" id="KW-0678">Repressor</keyword>
<dbReference type="GO" id="GO:0000976">
    <property type="term" value="F:transcription cis-regulatory region binding"/>
    <property type="evidence" value="ECO:0007669"/>
    <property type="project" value="TreeGrafter"/>
</dbReference>
<dbReference type="Gene3D" id="1.10.357.10">
    <property type="entry name" value="Tetracycline Repressor, domain 2"/>
    <property type="match status" value="1"/>
</dbReference>